<dbReference type="Proteomes" id="UP000242496">
    <property type="component" value="Unassembled WGS sequence"/>
</dbReference>
<protein>
    <submittedName>
        <fullName evidence="2">Uncharacterized protein</fullName>
    </submittedName>
</protein>
<feature type="transmembrane region" description="Helical" evidence="1">
    <location>
        <begin position="12"/>
        <end position="34"/>
    </location>
</feature>
<proteinExistence type="predicted"/>
<keyword evidence="1" id="KW-0472">Membrane</keyword>
<gene>
    <name evidence="2" type="ORF">SAMN05421784_13317</name>
</gene>
<keyword evidence="1" id="KW-0812">Transmembrane</keyword>
<evidence type="ECO:0000313" key="2">
    <source>
        <dbReference type="EMBL" id="SFU84918.1"/>
    </source>
</evidence>
<sequence>MFSQWCFGKAAYLTLVLVDWFAVCLSIFFLKFLAREQIPGSIDNYVTERSQQRGSLKDEVYIYKCLRFNY</sequence>
<evidence type="ECO:0000256" key="1">
    <source>
        <dbReference type="SAM" id="Phobius"/>
    </source>
</evidence>
<dbReference type="STRING" id="351659.SAMN05421784_13317"/>
<accession>A0A1I7JID4</accession>
<evidence type="ECO:0000313" key="3">
    <source>
        <dbReference type="Proteomes" id="UP000242496"/>
    </source>
</evidence>
<keyword evidence="3" id="KW-1185">Reference proteome</keyword>
<dbReference type="AlphaFoldDB" id="A0A1I7JID4"/>
<name>A0A1I7JID4_9GAMM</name>
<reference evidence="3" key="1">
    <citation type="submission" date="2016-10" db="EMBL/GenBank/DDBJ databases">
        <authorList>
            <person name="Varghese N."/>
            <person name="Submissions S."/>
        </authorList>
    </citation>
    <scope>NUCLEOTIDE SEQUENCE [LARGE SCALE GENOMIC DNA]</scope>
    <source>
        <strain evidence="3">DSM 18168</strain>
    </source>
</reference>
<keyword evidence="1" id="KW-1133">Transmembrane helix</keyword>
<organism evidence="2 3">
    <name type="scientific">Xenorhabdus koppenhoeferi</name>
    <dbReference type="NCBI Taxonomy" id="351659"/>
    <lineage>
        <taxon>Bacteria</taxon>
        <taxon>Pseudomonadati</taxon>
        <taxon>Pseudomonadota</taxon>
        <taxon>Gammaproteobacteria</taxon>
        <taxon>Enterobacterales</taxon>
        <taxon>Morganellaceae</taxon>
        <taxon>Xenorhabdus</taxon>
    </lineage>
</organism>
<dbReference type="EMBL" id="FPBJ01000033">
    <property type="protein sequence ID" value="SFU84918.1"/>
    <property type="molecule type" value="Genomic_DNA"/>
</dbReference>